<accession>A0ABZ1Z7I4</accession>
<protein>
    <submittedName>
        <fullName evidence="6">TetR/AcrR family transcriptional regulator</fullName>
    </submittedName>
</protein>
<gene>
    <name evidence="6" type="ORF">OG563_20335</name>
</gene>
<keyword evidence="3" id="KW-0804">Transcription</keyword>
<evidence type="ECO:0000256" key="1">
    <source>
        <dbReference type="ARBA" id="ARBA00023015"/>
    </source>
</evidence>
<keyword evidence="1" id="KW-0805">Transcription regulation</keyword>
<keyword evidence="7" id="KW-1185">Reference proteome</keyword>
<dbReference type="EMBL" id="CP109441">
    <property type="protein sequence ID" value="WUV50336.1"/>
    <property type="molecule type" value="Genomic_DNA"/>
</dbReference>
<feature type="domain" description="HTH tetR-type" evidence="5">
    <location>
        <begin position="16"/>
        <end position="76"/>
    </location>
</feature>
<keyword evidence="2 4" id="KW-0238">DNA-binding</keyword>
<name>A0ABZ1Z7I4_9NOCA</name>
<dbReference type="InterPro" id="IPR009057">
    <property type="entry name" value="Homeodomain-like_sf"/>
</dbReference>
<feature type="DNA-binding region" description="H-T-H motif" evidence="4">
    <location>
        <begin position="39"/>
        <end position="58"/>
    </location>
</feature>
<sequence length="198" mass="21424">MTESVDRPRRTGGRSARVRGAVVEAAVSVLLEHGPNNFSVGEVAARAGVHETSIYRRWRTRENLIVDAMLATSGEGIPAPDTGSVRGDLLALTRSVAAFLSQPTGATFTRAAAVHVDDESVAAARRRFWESRLSLASVIIERGIQRGELPQTTDARLVLETVIAPFHMRVLLTHEPIDETLPERIVDLICAGLEQPGA</sequence>
<dbReference type="RefSeq" id="WP_327095028.1">
    <property type="nucleotide sequence ID" value="NZ_CP109149.1"/>
</dbReference>
<dbReference type="PROSITE" id="PS50977">
    <property type="entry name" value="HTH_TETR_2"/>
    <property type="match status" value="1"/>
</dbReference>
<dbReference type="Pfam" id="PF00440">
    <property type="entry name" value="TetR_N"/>
    <property type="match status" value="1"/>
</dbReference>
<dbReference type="Proteomes" id="UP001432062">
    <property type="component" value="Chromosome"/>
</dbReference>
<dbReference type="InterPro" id="IPR001647">
    <property type="entry name" value="HTH_TetR"/>
</dbReference>
<evidence type="ECO:0000256" key="2">
    <source>
        <dbReference type="ARBA" id="ARBA00023125"/>
    </source>
</evidence>
<dbReference type="InterPro" id="IPR011075">
    <property type="entry name" value="TetR_C"/>
</dbReference>
<dbReference type="PANTHER" id="PTHR30055">
    <property type="entry name" value="HTH-TYPE TRANSCRIPTIONAL REGULATOR RUTR"/>
    <property type="match status" value="1"/>
</dbReference>
<evidence type="ECO:0000313" key="7">
    <source>
        <dbReference type="Proteomes" id="UP001432062"/>
    </source>
</evidence>
<evidence type="ECO:0000259" key="5">
    <source>
        <dbReference type="PROSITE" id="PS50977"/>
    </source>
</evidence>
<dbReference type="SUPFAM" id="SSF46689">
    <property type="entry name" value="Homeodomain-like"/>
    <property type="match status" value="1"/>
</dbReference>
<organism evidence="6 7">
    <name type="scientific">Nocardia vinacea</name>
    <dbReference type="NCBI Taxonomy" id="96468"/>
    <lineage>
        <taxon>Bacteria</taxon>
        <taxon>Bacillati</taxon>
        <taxon>Actinomycetota</taxon>
        <taxon>Actinomycetes</taxon>
        <taxon>Mycobacteriales</taxon>
        <taxon>Nocardiaceae</taxon>
        <taxon>Nocardia</taxon>
    </lineage>
</organism>
<dbReference type="InterPro" id="IPR050109">
    <property type="entry name" value="HTH-type_TetR-like_transc_reg"/>
</dbReference>
<dbReference type="InterPro" id="IPR036271">
    <property type="entry name" value="Tet_transcr_reg_TetR-rel_C_sf"/>
</dbReference>
<reference evidence="6" key="1">
    <citation type="submission" date="2022-10" db="EMBL/GenBank/DDBJ databases">
        <title>The complete genomes of actinobacterial strains from the NBC collection.</title>
        <authorList>
            <person name="Joergensen T.S."/>
            <person name="Alvarez Arevalo M."/>
            <person name="Sterndorff E.B."/>
            <person name="Faurdal D."/>
            <person name="Vuksanovic O."/>
            <person name="Mourched A.-S."/>
            <person name="Charusanti P."/>
            <person name="Shaw S."/>
            <person name="Blin K."/>
            <person name="Weber T."/>
        </authorList>
    </citation>
    <scope>NUCLEOTIDE SEQUENCE</scope>
    <source>
        <strain evidence="6">NBC_01482</strain>
    </source>
</reference>
<evidence type="ECO:0000313" key="6">
    <source>
        <dbReference type="EMBL" id="WUV50336.1"/>
    </source>
</evidence>
<dbReference type="PANTHER" id="PTHR30055:SF148">
    <property type="entry name" value="TETR-FAMILY TRANSCRIPTIONAL REGULATOR"/>
    <property type="match status" value="1"/>
</dbReference>
<evidence type="ECO:0000256" key="4">
    <source>
        <dbReference type="PROSITE-ProRule" id="PRU00335"/>
    </source>
</evidence>
<dbReference type="SUPFAM" id="SSF48498">
    <property type="entry name" value="Tetracyclin repressor-like, C-terminal domain"/>
    <property type="match status" value="1"/>
</dbReference>
<proteinExistence type="predicted"/>
<dbReference type="PRINTS" id="PR00455">
    <property type="entry name" value="HTHTETR"/>
</dbReference>
<dbReference type="Pfam" id="PF16859">
    <property type="entry name" value="TetR_C_11"/>
    <property type="match status" value="1"/>
</dbReference>
<dbReference type="Gene3D" id="1.10.10.60">
    <property type="entry name" value="Homeodomain-like"/>
    <property type="match status" value="1"/>
</dbReference>
<dbReference type="Gene3D" id="1.10.357.10">
    <property type="entry name" value="Tetracycline Repressor, domain 2"/>
    <property type="match status" value="1"/>
</dbReference>
<evidence type="ECO:0000256" key="3">
    <source>
        <dbReference type="ARBA" id="ARBA00023163"/>
    </source>
</evidence>